<name>A0A0R3SNH6_HYMDI</name>
<keyword evidence="2" id="KW-0722">Serine protease inhibitor</keyword>
<dbReference type="SUPFAM" id="SSF57362">
    <property type="entry name" value="BPTI-like"/>
    <property type="match status" value="2"/>
</dbReference>
<dbReference type="PRINTS" id="PR00759">
    <property type="entry name" value="BASICPTASE"/>
</dbReference>
<dbReference type="InterPro" id="IPR050098">
    <property type="entry name" value="TFPI/VKTCI-like"/>
</dbReference>
<reference evidence="5 6" key="2">
    <citation type="submission" date="2018-11" db="EMBL/GenBank/DDBJ databases">
        <authorList>
            <consortium name="Pathogen Informatics"/>
        </authorList>
    </citation>
    <scope>NUCLEOTIDE SEQUENCE [LARGE SCALE GENOMIC DNA]</scope>
</reference>
<dbReference type="GO" id="GO:0005615">
    <property type="term" value="C:extracellular space"/>
    <property type="evidence" value="ECO:0007669"/>
    <property type="project" value="TreeGrafter"/>
</dbReference>
<accession>A0A0R3SNH6</accession>
<feature type="domain" description="BPTI/Kunitz inhibitor" evidence="4">
    <location>
        <begin position="86"/>
        <end position="136"/>
    </location>
</feature>
<dbReference type="EMBL" id="UYSG01005630">
    <property type="protein sequence ID" value="VDL58807.1"/>
    <property type="molecule type" value="Genomic_DNA"/>
</dbReference>
<evidence type="ECO:0000256" key="3">
    <source>
        <dbReference type="ARBA" id="ARBA00023157"/>
    </source>
</evidence>
<dbReference type="WBParaSite" id="HDID_0000649101-mRNA-1">
    <property type="protein sequence ID" value="HDID_0000649101-mRNA-1"/>
    <property type="gene ID" value="HDID_0000649101"/>
</dbReference>
<dbReference type="InterPro" id="IPR036880">
    <property type="entry name" value="Kunitz_BPTI_sf"/>
</dbReference>
<feature type="domain" description="BPTI/Kunitz inhibitor" evidence="4">
    <location>
        <begin position="16"/>
        <end position="66"/>
    </location>
</feature>
<evidence type="ECO:0000313" key="6">
    <source>
        <dbReference type="Proteomes" id="UP000274504"/>
    </source>
</evidence>
<dbReference type="PROSITE" id="PS00280">
    <property type="entry name" value="BPTI_KUNITZ_1"/>
    <property type="match status" value="2"/>
</dbReference>
<dbReference type="FunFam" id="4.10.410.10:FF:000002">
    <property type="entry name" value="WAP, follistatin/kazal, immunoglobulin, kunitz and netrin domain-containing 2"/>
    <property type="match status" value="1"/>
</dbReference>
<dbReference type="PANTHER" id="PTHR10083">
    <property type="entry name" value="KUNITZ-TYPE PROTEASE INHIBITOR-RELATED"/>
    <property type="match status" value="1"/>
</dbReference>
<dbReference type="FunFam" id="4.10.410.10:FF:000040">
    <property type="entry name" value="Serine protease inhibitor, putative"/>
    <property type="match status" value="1"/>
</dbReference>
<dbReference type="Proteomes" id="UP000274504">
    <property type="component" value="Unassembled WGS sequence"/>
</dbReference>
<evidence type="ECO:0000313" key="5">
    <source>
        <dbReference type="EMBL" id="VDL58807.1"/>
    </source>
</evidence>
<dbReference type="InterPro" id="IPR002223">
    <property type="entry name" value="Kunitz_BPTI"/>
</dbReference>
<keyword evidence="3" id="KW-1015">Disulfide bond</keyword>
<evidence type="ECO:0000313" key="7">
    <source>
        <dbReference type="WBParaSite" id="HDID_0000649101-mRNA-1"/>
    </source>
</evidence>
<evidence type="ECO:0000256" key="2">
    <source>
        <dbReference type="ARBA" id="ARBA00022900"/>
    </source>
</evidence>
<keyword evidence="1" id="KW-0646">Protease inhibitor</keyword>
<evidence type="ECO:0000259" key="4">
    <source>
        <dbReference type="PROSITE" id="PS50279"/>
    </source>
</evidence>
<evidence type="ECO:0000256" key="1">
    <source>
        <dbReference type="ARBA" id="ARBA00022690"/>
    </source>
</evidence>
<dbReference type="CDD" id="cd00109">
    <property type="entry name" value="Kunitz-type"/>
    <property type="match status" value="1"/>
</dbReference>
<dbReference type="PROSITE" id="PS50279">
    <property type="entry name" value="BPTI_KUNITZ_2"/>
    <property type="match status" value="2"/>
</dbReference>
<dbReference type="AlphaFoldDB" id="A0A0R3SNH6"/>
<dbReference type="InterPro" id="IPR020901">
    <property type="entry name" value="Prtase_inh_Kunz-CS"/>
</dbReference>
<protein>
    <submittedName>
        <fullName evidence="7">BPTI/Kunitz inhibitor domain-containing protein</fullName>
    </submittedName>
</protein>
<sequence>EGVYGSRNEIVNTSVCHLPQEIGKCLAYVPRWAFDPANGRCVQFIYGGCGGNENNFKTKEDCEERCRAAIPSAKPADENDTLDPICRLPQEVGPCQALIPRWAYDASQRRCIEFSYGGCRGNANNFNSKEACEAKCGANSCLRYSVLTGRYYLIK</sequence>
<proteinExistence type="predicted"/>
<gene>
    <name evidence="5" type="ORF">HDID_LOCUS6489</name>
</gene>
<dbReference type="Gene3D" id="4.10.410.10">
    <property type="entry name" value="Pancreatic trypsin inhibitor Kunitz domain"/>
    <property type="match status" value="2"/>
</dbReference>
<dbReference type="PANTHER" id="PTHR10083:SF374">
    <property type="entry name" value="BPTI_KUNITZ INHIBITOR DOMAIN-CONTAINING PROTEIN"/>
    <property type="match status" value="1"/>
</dbReference>
<reference evidence="7" key="1">
    <citation type="submission" date="2017-02" db="UniProtKB">
        <authorList>
            <consortium name="WormBaseParasite"/>
        </authorList>
    </citation>
    <scope>IDENTIFICATION</scope>
</reference>
<dbReference type="Pfam" id="PF00014">
    <property type="entry name" value="Kunitz_BPTI"/>
    <property type="match status" value="2"/>
</dbReference>
<dbReference type="STRING" id="6216.A0A0R3SNH6"/>
<organism evidence="7">
    <name type="scientific">Hymenolepis diminuta</name>
    <name type="common">Rat tapeworm</name>
    <dbReference type="NCBI Taxonomy" id="6216"/>
    <lineage>
        <taxon>Eukaryota</taxon>
        <taxon>Metazoa</taxon>
        <taxon>Spiralia</taxon>
        <taxon>Lophotrochozoa</taxon>
        <taxon>Platyhelminthes</taxon>
        <taxon>Cestoda</taxon>
        <taxon>Eucestoda</taxon>
        <taxon>Cyclophyllidea</taxon>
        <taxon>Hymenolepididae</taxon>
        <taxon>Hymenolepis</taxon>
    </lineage>
</organism>
<dbReference type="SMART" id="SM00131">
    <property type="entry name" value="KU"/>
    <property type="match status" value="2"/>
</dbReference>
<dbReference type="GO" id="GO:0004867">
    <property type="term" value="F:serine-type endopeptidase inhibitor activity"/>
    <property type="evidence" value="ECO:0007669"/>
    <property type="project" value="UniProtKB-KW"/>
</dbReference>
<dbReference type="OrthoDB" id="5950222at2759"/>